<dbReference type="PROSITE" id="PS51257">
    <property type="entry name" value="PROKAR_LIPOPROTEIN"/>
    <property type="match status" value="1"/>
</dbReference>
<dbReference type="RefSeq" id="WP_252585441.1">
    <property type="nucleotide sequence ID" value="NZ_JAMWYS010000001.1"/>
</dbReference>
<accession>A0A9X2JC17</accession>
<name>A0A9X2JC17_9SPHI</name>
<keyword evidence="2" id="KW-1185">Reference proteome</keyword>
<dbReference type="Proteomes" id="UP001155182">
    <property type="component" value="Unassembled WGS sequence"/>
</dbReference>
<dbReference type="AlphaFoldDB" id="A0A9X2JC17"/>
<dbReference type="InterPro" id="IPR041662">
    <property type="entry name" value="SusD-like_2"/>
</dbReference>
<comment type="caution">
    <text evidence="1">The sequence shown here is derived from an EMBL/GenBank/DDBJ whole genome shotgun (WGS) entry which is preliminary data.</text>
</comment>
<evidence type="ECO:0000313" key="2">
    <source>
        <dbReference type="Proteomes" id="UP001155182"/>
    </source>
</evidence>
<dbReference type="EMBL" id="JAMWYS010000001">
    <property type="protein sequence ID" value="MCO4291295.1"/>
    <property type="molecule type" value="Genomic_DNA"/>
</dbReference>
<protein>
    <submittedName>
        <fullName evidence="1">SusD/RagB family nutrient-binding outer membrane lipoprotein</fullName>
    </submittedName>
</protein>
<organism evidence="1 2">
    <name type="scientific">Solitalea agri</name>
    <dbReference type="NCBI Taxonomy" id="2953739"/>
    <lineage>
        <taxon>Bacteria</taxon>
        <taxon>Pseudomonadati</taxon>
        <taxon>Bacteroidota</taxon>
        <taxon>Sphingobacteriia</taxon>
        <taxon>Sphingobacteriales</taxon>
        <taxon>Sphingobacteriaceae</taxon>
        <taxon>Solitalea</taxon>
    </lineage>
</organism>
<dbReference type="InterPro" id="IPR011990">
    <property type="entry name" value="TPR-like_helical_dom_sf"/>
</dbReference>
<evidence type="ECO:0000313" key="1">
    <source>
        <dbReference type="EMBL" id="MCO4291295.1"/>
    </source>
</evidence>
<dbReference type="Gene3D" id="1.25.40.390">
    <property type="match status" value="1"/>
</dbReference>
<dbReference type="SUPFAM" id="SSF48452">
    <property type="entry name" value="TPR-like"/>
    <property type="match status" value="1"/>
</dbReference>
<keyword evidence="1" id="KW-0449">Lipoprotein</keyword>
<sequence>MKTSLINKLIVSIGLIALVLSGGCTKKFDEINTNPTQATPESVDPTFFVPTIQRYTFSPDREVWWRAQLIHADRFADHFRFGAAGSWWDDGLSYEYSPDYTDWYWRDYYTRIPASIVELLKTTRPEGSKPNKNVYAVGLILKAMYYQMLTDSFGDIPYSQVADGKTLSPQYDAQLDIYKQSITDLGDAITLIGDATIENAFVKVSTDLFYNGDMQKWKKLANSMRLRMGMRALGAQGADFAATAVIASLGQPLMTAITETAKVDKDPAQTGYLDDGYNNIWWVFGGEGSKWKLSQSLIHILSSTNDPRLAKYAKPIAGGAITYPKTTDAEYLAFIENLLNTEKVPFTKSTTANDIVYTIAANTYYLGQPARMNDKIKSLLVYNLFSDPSDYVIGNDYTQRSTPMMPGWAYSASEAQFYKALAILKGVGSGNAEQAYQDGIRLAMEQFSVTAGDIATFMGTNAAKLNGSAEENYEKVATQLWVSLYGHGFEAWAVARKTGYPKSVTQDIPNNTKIYAITSLGVGYPQRMQYSTNETQLNQTNVAAAISRQGPDKESTKIWWAK</sequence>
<reference evidence="1" key="1">
    <citation type="submission" date="2022-06" db="EMBL/GenBank/DDBJ databases">
        <title>Solitalea sp. MAHUQ-68 isolated from rhizospheric soil.</title>
        <authorList>
            <person name="Huq M.A."/>
        </authorList>
    </citation>
    <scope>NUCLEOTIDE SEQUENCE</scope>
    <source>
        <strain evidence="1">MAHUQ-68</strain>
    </source>
</reference>
<gene>
    <name evidence="1" type="ORF">NF867_00275</name>
</gene>
<dbReference type="Pfam" id="PF12771">
    <property type="entry name" value="SusD-like_2"/>
    <property type="match status" value="1"/>
</dbReference>
<proteinExistence type="predicted"/>